<feature type="non-terminal residue" evidence="2">
    <location>
        <position position="1"/>
    </location>
</feature>
<gene>
    <name evidence="2" type="ORF">APZ42_031642</name>
</gene>
<dbReference type="EMBL" id="LRGB01002990">
    <property type="protein sequence ID" value="KZS05234.1"/>
    <property type="molecule type" value="Genomic_DNA"/>
</dbReference>
<evidence type="ECO:0000256" key="1">
    <source>
        <dbReference type="SAM" id="MobiDB-lite"/>
    </source>
</evidence>
<dbReference type="AlphaFoldDB" id="A0A164MP92"/>
<comment type="caution">
    <text evidence="2">The sequence shown here is derived from an EMBL/GenBank/DDBJ whole genome shotgun (WGS) entry which is preliminary data.</text>
</comment>
<accession>A0A164MP92</accession>
<evidence type="ECO:0000313" key="3">
    <source>
        <dbReference type="Proteomes" id="UP000076858"/>
    </source>
</evidence>
<dbReference type="OrthoDB" id="2438421at2759"/>
<dbReference type="SUPFAM" id="SSF53098">
    <property type="entry name" value="Ribonuclease H-like"/>
    <property type="match status" value="1"/>
</dbReference>
<organism evidence="2 3">
    <name type="scientific">Daphnia magna</name>
    <dbReference type="NCBI Taxonomy" id="35525"/>
    <lineage>
        <taxon>Eukaryota</taxon>
        <taxon>Metazoa</taxon>
        <taxon>Ecdysozoa</taxon>
        <taxon>Arthropoda</taxon>
        <taxon>Crustacea</taxon>
        <taxon>Branchiopoda</taxon>
        <taxon>Diplostraca</taxon>
        <taxon>Cladocera</taxon>
        <taxon>Anomopoda</taxon>
        <taxon>Daphniidae</taxon>
        <taxon>Daphnia</taxon>
    </lineage>
</organism>
<feature type="compositionally biased region" description="Polar residues" evidence="1">
    <location>
        <begin position="208"/>
        <end position="225"/>
    </location>
</feature>
<feature type="region of interest" description="Disordered" evidence="1">
    <location>
        <begin position="195"/>
        <end position="253"/>
    </location>
</feature>
<sequence length="352" mass="39614">DTEVVFNAVKFRLVAKNATRWNSLLFSLQSLVKALDADPQIQSRLNATKDNKRKLSAVDIKILKEIILILIPFQEATDELQGDYETIGSVIPVYLDLSNKVSLTSINVNGNFVLNPDCPLAGKISHCKGLVEALKASLHKRLSYVLNDTVYILGAILDPRFKTDWIASSPLNEEDVLDCVKSELVYRCRQMKDESTIVPDGHSPGSPLPNQNQTSNDSPTGQPASKRSKPSMPVRQLFSSLKRTPRPPSGASTSKVLEDFELYLSDPICLMEELIDEKNPEAGYRPLRPLKFWLKSFPPCGDNMNVLLHNMCAKNKKEWNNCGKLCSDTRNIRVRFSSHSKPHVHRYFYTVE</sequence>
<reference evidence="2 3" key="1">
    <citation type="submission" date="2016-03" db="EMBL/GenBank/DDBJ databases">
        <title>EvidentialGene: Evidence-directed Construction of Genes on Genomes.</title>
        <authorList>
            <person name="Gilbert D.G."/>
            <person name="Choi J.-H."/>
            <person name="Mockaitis K."/>
            <person name="Colbourne J."/>
            <person name="Pfrender M."/>
        </authorList>
    </citation>
    <scope>NUCLEOTIDE SEQUENCE [LARGE SCALE GENOMIC DNA]</scope>
    <source>
        <strain evidence="2 3">Xinb3</strain>
        <tissue evidence="2">Complete organism</tissue>
    </source>
</reference>
<evidence type="ECO:0000313" key="2">
    <source>
        <dbReference type="EMBL" id="KZS05234.1"/>
    </source>
</evidence>
<dbReference type="Proteomes" id="UP000076858">
    <property type="component" value="Unassembled WGS sequence"/>
</dbReference>
<protein>
    <submittedName>
        <fullName evidence="2">Uncharacterized protein</fullName>
    </submittedName>
</protein>
<keyword evidence="3" id="KW-1185">Reference proteome</keyword>
<proteinExistence type="predicted"/>
<dbReference type="InterPro" id="IPR012337">
    <property type="entry name" value="RNaseH-like_sf"/>
</dbReference>
<name>A0A164MP92_9CRUS</name>